<keyword evidence="10" id="KW-1185">Reference proteome</keyword>
<evidence type="ECO:0000256" key="1">
    <source>
        <dbReference type="ARBA" id="ARBA00004651"/>
    </source>
</evidence>
<evidence type="ECO:0000259" key="8">
    <source>
        <dbReference type="PROSITE" id="PS50928"/>
    </source>
</evidence>
<comment type="caution">
    <text evidence="9">The sequence shown here is derived from an EMBL/GenBank/DDBJ whole genome shotgun (WGS) entry which is preliminary data.</text>
</comment>
<accession>A0ABT0J948</accession>
<evidence type="ECO:0000256" key="4">
    <source>
        <dbReference type="ARBA" id="ARBA00022692"/>
    </source>
</evidence>
<keyword evidence="5 7" id="KW-1133">Transmembrane helix</keyword>
<evidence type="ECO:0000256" key="6">
    <source>
        <dbReference type="ARBA" id="ARBA00023136"/>
    </source>
</evidence>
<organism evidence="9 10">
    <name type="scientific">Isoptericola peretonis</name>
    <dbReference type="NCBI Taxonomy" id="2918523"/>
    <lineage>
        <taxon>Bacteria</taxon>
        <taxon>Bacillati</taxon>
        <taxon>Actinomycetota</taxon>
        <taxon>Actinomycetes</taxon>
        <taxon>Micrococcales</taxon>
        <taxon>Promicromonosporaceae</taxon>
        <taxon>Isoptericola</taxon>
    </lineage>
</organism>
<dbReference type="PROSITE" id="PS50928">
    <property type="entry name" value="ABC_TM1"/>
    <property type="match status" value="1"/>
</dbReference>
<dbReference type="CDD" id="cd06261">
    <property type="entry name" value="TM_PBP2"/>
    <property type="match status" value="1"/>
</dbReference>
<keyword evidence="4 7" id="KW-0812">Transmembrane</keyword>
<feature type="domain" description="ABC transmembrane type-1" evidence="8">
    <location>
        <begin position="68"/>
        <end position="260"/>
    </location>
</feature>
<dbReference type="EMBL" id="JALQCY010000008">
    <property type="protein sequence ID" value="MCK9796010.1"/>
    <property type="molecule type" value="Genomic_DNA"/>
</dbReference>
<dbReference type="SUPFAM" id="SSF161098">
    <property type="entry name" value="MetI-like"/>
    <property type="match status" value="1"/>
</dbReference>
<feature type="transmembrane region" description="Helical" evidence="7">
    <location>
        <begin position="184"/>
        <end position="205"/>
    </location>
</feature>
<comment type="subcellular location">
    <subcellularLocation>
        <location evidence="1 7">Cell membrane</location>
        <topology evidence="1 7">Multi-pass membrane protein</topology>
    </subcellularLocation>
</comment>
<feature type="transmembrane region" description="Helical" evidence="7">
    <location>
        <begin position="132"/>
        <end position="155"/>
    </location>
</feature>
<feature type="transmembrane region" description="Helical" evidence="7">
    <location>
        <begin position="72"/>
        <end position="92"/>
    </location>
</feature>
<evidence type="ECO:0000313" key="9">
    <source>
        <dbReference type="EMBL" id="MCK9796010.1"/>
    </source>
</evidence>
<evidence type="ECO:0000313" key="10">
    <source>
        <dbReference type="Proteomes" id="UP001651050"/>
    </source>
</evidence>
<keyword evidence="2 7" id="KW-0813">Transport</keyword>
<evidence type="ECO:0000256" key="7">
    <source>
        <dbReference type="RuleBase" id="RU363032"/>
    </source>
</evidence>
<name>A0ABT0J948_9MICO</name>
<gene>
    <name evidence="9" type="ORF">M1843_19895</name>
</gene>
<feature type="transmembrane region" description="Helical" evidence="7">
    <location>
        <begin position="104"/>
        <end position="126"/>
    </location>
</feature>
<keyword evidence="3" id="KW-1003">Cell membrane</keyword>
<reference evidence="9 10" key="1">
    <citation type="submission" date="2022-02" db="EMBL/GenBank/DDBJ databases">
        <title>The car tank lid bacteriome: a reservoir of bacteria with potential in bioremediation of fuel.</title>
        <authorList>
            <person name="Vidal-Verdu A."/>
            <person name="Gomez-Martinez D."/>
            <person name="Latorre-Perez A."/>
            <person name="Pereto J."/>
            <person name="Porcar M."/>
        </authorList>
    </citation>
    <scope>NUCLEOTIDE SEQUENCE [LARGE SCALE GENOMIC DNA]</scope>
    <source>
        <strain evidence="9 10">4D.3</strain>
    </source>
</reference>
<dbReference type="InterPro" id="IPR050901">
    <property type="entry name" value="BP-dep_ABC_trans_perm"/>
</dbReference>
<proteinExistence type="inferred from homology"/>
<dbReference type="Pfam" id="PF00528">
    <property type="entry name" value="BPD_transp_1"/>
    <property type="match status" value="1"/>
</dbReference>
<dbReference type="InterPro" id="IPR035906">
    <property type="entry name" value="MetI-like_sf"/>
</dbReference>
<evidence type="ECO:0000256" key="3">
    <source>
        <dbReference type="ARBA" id="ARBA00022475"/>
    </source>
</evidence>
<comment type="similarity">
    <text evidence="7">Belongs to the binding-protein-dependent transport system permease family.</text>
</comment>
<feature type="transmembrane region" description="Helical" evidence="7">
    <location>
        <begin position="12"/>
        <end position="31"/>
    </location>
</feature>
<dbReference type="Proteomes" id="UP001651050">
    <property type="component" value="Unassembled WGS sequence"/>
</dbReference>
<sequence length="275" mass="29628">MSRASTPARVGKGVAVALLLVFTLFPAYWMLVSSLDATAGRGTSFVPAEPTLDHYEFVLTDGGFDVFLRNSLLVALATVLVSSLLALLASVAVARFRFRLRTQVLLLVLVVQMVPLEALVIPLFVQVRNLDLLGTLTGLIVVYVALALPFGIWMLRGFVAAVPVELEEAAYLDGATWGRMFRSILLPLVAPGLVATSIFGFITAWNEFVFAMTLLGGETENYTVAIGLRSFFGQHSNDWGSIMAASTIITVPVMIFFVLVQRRLAAGLTSGAVKG</sequence>
<dbReference type="InterPro" id="IPR000515">
    <property type="entry name" value="MetI-like"/>
</dbReference>
<dbReference type="PANTHER" id="PTHR32243:SF18">
    <property type="entry name" value="INNER MEMBRANE ABC TRANSPORTER PERMEASE PROTEIN YCJP"/>
    <property type="match status" value="1"/>
</dbReference>
<protein>
    <submittedName>
        <fullName evidence="9">Carbohydrate ABC transporter permease</fullName>
    </submittedName>
</protein>
<dbReference type="PANTHER" id="PTHR32243">
    <property type="entry name" value="MALTOSE TRANSPORT SYSTEM PERMEASE-RELATED"/>
    <property type="match status" value="1"/>
</dbReference>
<dbReference type="RefSeq" id="WP_416345865.1">
    <property type="nucleotide sequence ID" value="NZ_JALQCY010000008.1"/>
</dbReference>
<keyword evidence="6 7" id="KW-0472">Membrane</keyword>
<evidence type="ECO:0000256" key="5">
    <source>
        <dbReference type="ARBA" id="ARBA00022989"/>
    </source>
</evidence>
<dbReference type="Gene3D" id="1.10.3720.10">
    <property type="entry name" value="MetI-like"/>
    <property type="match status" value="1"/>
</dbReference>
<feature type="transmembrane region" description="Helical" evidence="7">
    <location>
        <begin position="239"/>
        <end position="260"/>
    </location>
</feature>
<evidence type="ECO:0000256" key="2">
    <source>
        <dbReference type="ARBA" id="ARBA00022448"/>
    </source>
</evidence>